<sequence length="113" mass="12647">MSAPSNANDPLRAELDRLQQMLEENRARCAEAKIRLEARAAAEKDGEGGWDQFYAEIRGKLHSLMEDSRENRTSHTSMEVLLEASRQAHHESLAAIEAFAEGKAGPYIYVTKC</sequence>
<evidence type="ECO:0000256" key="1">
    <source>
        <dbReference type="SAM" id="Coils"/>
    </source>
</evidence>
<evidence type="ECO:0000313" key="3">
    <source>
        <dbReference type="Proteomes" id="UP000807769"/>
    </source>
</evidence>
<keyword evidence="1" id="KW-0175">Coiled coil</keyword>
<protein>
    <submittedName>
        <fullName evidence="2">Uncharacterized protein</fullName>
    </submittedName>
</protein>
<organism evidence="2 3">
    <name type="scientific">Suillus subaureus</name>
    <dbReference type="NCBI Taxonomy" id="48587"/>
    <lineage>
        <taxon>Eukaryota</taxon>
        <taxon>Fungi</taxon>
        <taxon>Dikarya</taxon>
        <taxon>Basidiomycota</taxon>
        <taxon>Agaricomycotina</taxon>
        <taxon>Agaricomycetes</taxon>
        <taxon>Agaricomycetidae</taxon>
        <taxon>Boletales</taxon>
        <taxon>Suillineae</taxon>
        <taxon>Suillaceae</taxon>
        <taxon>Suillus</taxon>
    </lineage>
</organism>
<proteinExistence type="predicted"/>
<dbReference type="RefSeq" id="XP_041185344.1">
    <property type="nucleotide sequence ID" value="XM_041342525.1"/>
</dbReference>
<reference evidence="2" key="1">
    <citation type="journal article" date="2020" name="New Phytol.">
        <title>Comparative genomics reveals dynamic genome evolution in host specialist ectomycorrhizal fungi.</title>
        <authorList>
            <person name="Lofgren L.A."/>
            <person name="Nguyen N.H."/>
            <person name="Vilgalys R."/>
            <person name="Ruytinx J."/>
            <person name="Liao H.L."/>
            <person name="Branco S."/>
            <person name="Kuo A."/>
            <person name="LaButti K."/>
            <person name="Lipzen A."/>
            <person name="Andreopoulos W."/>
            <person name="Pangilinan J."/>
            <person name="Riley R."/>
            <person name="Hundley H."/>
            <person name="Na H."/>
            <person name="Barry K."/>
            <person name="Grigoriev I.V."/>
            <person name="Stajich J.E."/>
            <person name="Kennedy P.G."/>
        </authorList>
    </citation>
    <scope>NUCLEOTIDE SEQUENCE</scope>
    <source>
        <strain evidence="2">MN1</strain>
    </source>
</reference>
<evidence type="ECO:0000313" key="2">
    <source>
        <dbReference type="EMBL" id="KAG1796216.1"/>
    </source>
</evidence>
<dbReference type="EMBL" id="JABBWG010000268">
    <property type="protein sequence ID" value="KAG1796216.1"/>
    <property type="molecule type" value="Genomic_DNA"/>
</dbReference>
<accession>A0A9P7AW61</accession>
<name>A0A9P7AW61_9AGAM</name>
<gene>
    <name evidence="2" type="ORF">BJ212DRAFT_1592207</name>
</gene>
<dbReference type="GeneID" id="64636541"/>
<keyword evidence="3" id="KW-1185">Reference proteome</keyword>
<dbReference type="OrthoDB" id="2674581at2759"/>
<dbReference type="AlphaFoldDB" id="A0A9P7AW61"/>
<feature type="coiled-coil region" evidence="1">
    <location>
        <begin position="8"/>
        <end position="35"/>
    </location>
</feature>
<comment type="caution">
    <text evidence="2">The sequence shown here is derived from an EMBL/GenBank/DDBJ whole genome shotgun (WGS) entry which is preliminary data.</text>
</comment>
<dbReference type="Proteomes" id="UP000807769">
    <property type="component" value="Unassembled WGS sequence"/>
</dbReference>